<evidence type="ECO:0000313" key="1">
    <source>
        <dbReference type="EMBL" id="MBZ1351350.1"/>
    </source>
</evidence>
<evidence type="ECO:0000313" key="2">
    <source>
        <dbReference type="Proteomes" id="UP000739565"/>
    </source>
</evidence>
<dbReference type="SUPFAM" id="SSF53056">
    <property type="entry name" value="beta-carbonic anhydrase, cab"/>
    <property type="match status" value="1"/>
</dbReference>
<dbReference type="InterPro" id="IPR006311">
    <property type="entry name" value="TAT_signal"/>
</dbReference>
<dbReference type="Proteomes" id="UP000739565">
    <property type="component" value="Unassembled WGS sequence"/>
</dbReference>
<comment type="caution">
    <text evidence="1">The sequence shown here is derived from an EMBL/GenBank/DDBJ whole genome shotgun (WGS) entry which is preliminary data.</text>
</comment>
<dbReference type="GO" id="GO:0004089">
    <property type="term" value="F:carbonate dehydratase activity"/>
    <property type="evidence" value="ECO:0007669"/>
    <property type="project" value="InterPro"/>
</dbReference>
<dbReference type="PROSITE" id="PS51318">
    <property type="entry name" value="TAT"/>
    <property type="match status" value="1"/>
</dbReference>
<sequence>MSSNRVSHYAGLSCQCCTDMLSQPSSRRDFLRTAAGAGMAAFLAPQLSFAASGNYEAMVLSCIDPRFQKLVFDREAKEGRTDKYSAFTIAGASIGVVAPAFKAWQVAFWDNLAASLQLHNIKQVIVINHRDCGAAKIAYGAAAVATPAAETETHKNALLTFKKELAVRQPKLGSQLGLMALDGKVEMFS</sequence>
<dbReference type="AlphaFoldDB" id="A0A953T3E4"/>
<accession>A0A953T3E4</accession>
<organism evidence="1 2">
    <name type="scientific">Zwartia hollandica</name>
    <dbReference type="NCBI Taxonomy" id="324606"/>
    <lineage>
        <taxon>Bacteria</taxon>
        <taxon>Pseudomonadati</taxon>
        <taxon>Pseudomonadota</taxon>
        <taxon>Betaproteobacteria</taxon>
        <taxon>Burkholderiales</taxon>
        <taxon>Alcaligenaceae</taxon>
        <taxon>Zwartia</taxon>
    </lineage>
</organism>
<dbReference type="InterPro" id="IPR036874">
    <property type="entry name" value="Carbonic_anhydrase_sf"/>
</dbReference>
<keyword evidence="2" id="KW-1185">Reference proteome</keyword>
<dbReference type="GO" id="GO:0008270">
    <property type="term" value="F:zinc ion binding"/>
    <property type="evidence" value="ECO:0007669"/>
    <property type="project" value="InterPro"/>
</dbReference>
<dbReference type="RefSeq" id="WP_259661757.1">
    <property type="nucleotide sequence ID" value="NZ_JAHXRI010000010.1"/>
</dbReference>
<gene>
    <name evidence="1" type="ORF">KZZ10_11905</name>
</gene>
<proteinExistence type="predicted"/>
<protein>
    <submittedName>
        <fullName evidence="1">Twin-arginine translocation signal domain-containing protein</fullName>
    </submittedName>
</protein>
<reference evidence="1" key="1">
    <citation type="submission" date="2021-07" db="EMBL/GenBank/DDBJ databases">
        <title>New genus and species of the family Alcaligenaceae.</title>
        <authorList>
            <person name="Hahn M.W."/>
        </authorList>
    </citation>
    <scope>NUCLEOTIDE SEQUENCE</scope>
    <source>
        <strain evidence="1">LF4-65</strain>
    </source>
</reference>
<dbReference type="Gene3D" id="3.40.1050.10">
    <property type="entry name" value="Carbonic anhydrase"/>
    <property type="match status" value="1"/>
</dbReference>
<dbReference type="EMBL" id="JAHXRI010000010">
    <property type="protein sequence ID" value="MBZ1351350.1"/>
    <property type="molecule type" value="Genomic_DNA"/>
</dbReference>
<name>A0A953T3E4_9BURK</name>